<feature type="compositionally biased region" description="Low complexity" evidence="3">
    <location>
        <begin position="1893"/>
        <end position="1907"/>
    </location>
</feature>
<evidence type="ECO:0000313" key="6">
    <source>
        <dbReference type="EMBL" id="JAR90019.1"/>
    </source>
</evidence>
<feature type="compositionally biased region" description="Low complexity" evidence="3">
    <location>
        <begin position="1447"/>
        <end position="1465"/>
    </location>
</feature>
<evidence type="ECO:0000256" key="2">
    <source>
        <dbReference type="ARBA" id="ARBA00023242"/>
    </source>
</evidence>
<feature type="region of interest" description="Disordered" evidence="3">
    <location>
        <begin position="871"/>
        <end position="901"/>
    </location>
</feature>
<reference evidence="6" key="1">
    <citation type="journal article" date="2018" name="PLoS Negl. Trop. Dis.">
        <title>Sialome diversity of ticks revealed by RNAseq of single tick salivary glands.</title>
        <authorList>
            <person name="Perner J."/>
            <person name="Kropackova S."/>
            <person name="Kopacek P."/>
            <person name="Ribeiro J.M."/>
        </authorList>
    </citation>
    <scope>NUCLEOTIDE SEQUENCE</scope>
    <source>
        <strain evidence="6">Siblings of single egg batch collected in Ceske Budejovice</strain>
        <tissue evidence="6">Salivary glands</tissue>
    </source>
</reference>
<feature type="compositionally biased region" description="Polar residues" evidence="3">
    <location>
        <begin position="1340"/>
        <end position="1370"/>
    </location>
</feature>
<dbReference type="GO" id="GO:0005634">
    <property type="term" value="C:nucleus"/>
    <property type="evidence" value="ECO:0007669"/>
    <property type="project" value="UniProtKB-SubCell"/>
</dbReference>
<dbReference type="InterPro" id="IPR032040">
    <property type="entry name" value="ELYS-bb"/>
</dbReference>
<sequence length="1994" mass="216020">GCVAVATSDGHVALIDLRLGGDGSSSEEKPARLSRQEAVDVGPASSYHRASHHGSVFVCRDVEVSLLKYIPQLDCLAVGLQEGLVHLWSLENNAFLFSVIPPSNSPAIAVALQEPENDPRCFCYLWVVNGADSAVGTDCVTSCFMYAVSFTKKQANPEGRCFYQGFQSCRQVFEYALNAEVVGLDEEASSSLLVSCRTLPSTGVTGDVLKQQEYIEDLRLLLLTWQLFRGHRLLGTYVSVFDLNQWYRALMPGSYRCNALKLCPYVGLFSLDEAVAVCGSRQFLDIRVIPSSVKKFRSPNPLVEQTHFPASLAFDCICITREGSILASFLGMQRQLLYAIQELGPSCLSTARDLLVRCTAVGLVSEAARRSSHRRSNPVAQNALLSLALEYGMVGFLQACLRHRTATPGDQSGEPLLPFMLNWVWNSVKEIKESLDTLYVPLFDCSGRDMEEGSFLMASHLEELTVLAPLLDLGRSLASGDVDIELVDLRREVLLMVKNHVEVVLFLVDCELLPEQRSSDAPAYPWPVLHDWYQRRREDFGLPLLVDVLVEKAGDSLPWDSGDYPPPSVQQALEVYLLRGLAPWAADALCLYFLLDVASFLKEEHSQVEKKLGQFPVAVRMSADLQSFVEAIWKLDHGFYKDGVESLLEASRLAESPVSALLSTVWPTVLRHLMAAEEYALAMRYMGRRNFSIETVDHVELHLDVWLANNRVMDALELVRNHERLCGMDHLLRRIVALEHTMGDQVAKSRLELMLRLPLSRSEEDALSSFFHDLGQTTWLCHLIVHFVQGGRVEAAVPLADRLRDVFRGLKGHQFVDSEAYQQAEAVLELVQAFLRVRPLSRTSYHRAAPCPAISAGAPLQGPIPTKVVHKGTTPSLSSRTMAQVGKEAAGTDKHPPPRGRQEVVFPRFVPAAISTSGLSTPVSALHLTKRLSLQSGLEADALSLLRTPPVKPWSPPAVVKGSSLGGTRTSTPASILKPRVSLARPIAVHAETPPTPPALPVEPCPTPDAATRRLRFAMSDSSASDNGVDLEETPIDSSAPEQQSDASRSREESQVEQTVTSDESANCSFLTAAGSTSDVESGTELEDESPKQASAFHSQAPEQKSPTRPSHYIRDDTRTPSPPPHVFLEGTPLAEEVVKEDIEEGTELAEAEGCAGYSPALSSAPSPAPVGQPEPSSVGLSVEEVGGSAWDAAVAETFEPEESGVLQWRDEPGDCTAPRTLQISSFKVGVSIDEPTAVADGEPTADIICVGVYPEGTDASLDGSCSIPMPEERDEEEDIVLILSDDESEQAHVDVASTEDSCEDSDEEDEHVEQESDRQVPRLGSDAIGTTLEDKRSLDASSVATEEEPSSASQPETHDQAAQTGQSLVGASFGTDQEESERQGNQGPGSKNDVEGVKGGSPTPRTSAEEAHVPSEASAWKGRALQPEERSGNVPELGTRTDVHSAAEMQAEDSSSSASSAMSDPLLRRVSPRKATSERPSPVVSSYLLRRSVREEQEHPNVTVRTRRSSGPTTPARKPIQASPKSVRSSRRSGSVDPSSLTSMRKLRTPSPDKEQSTTSSIARTDSALGRTHTRGARGSSESSTRKDRTPSPQKVPGTPKGKGVSRASSKNEGATARGRVSPARTRRGESSSPKGRGTPRALETPSPLPRLARLSVLPLKIESEGSSVAETTRREARTPSPSKLRRGQTSPRKAETPSPAEGPQSPKRKQRRSSTPSRAKEPPSPNNKRVSLSVLKDNQPAAAEPNSPERSPTRLPKPPVRRSTRLTPRKQTPEDSADSLEEIQVRLQSARKSAGGSSRKLPVILEDDAVVDDVAGQPSTKRLSSPRKSLPRIATVEVPMTRLRSRQLSGDAAMEGAVAGTAKRKIETDAELATPAAKLHKPDAPAKKDAQAAGPSSSPLFSPPLTRRRSVQRSTAGRATPLEPATSRNSAAQRDASSASSTLSTSGRSRASPSVQAARKRVKKLVWKKRSLRVPLLPRSKQSSAKEGSAKP</sequence>
<feature type="region of interest" description="Disordered" evidence="3">
    <location>
        <begin position="1871"/>
        <end position="1994"/>
    </location>
</feature>
<feature type="non-terminal residue" evidence="6">
    <location>
        <position position="1"/>
    </location>
</feature>
<evidence type="ECO:0000259" key="4">
    <source>
        <dbReference type="Pfam" id="PF13934"/>
    </source>
</evidence>
<feature type="compositionally biased region" description="Polar residues" evidence="3">
    <location>
        <begin position="1819"/>
        <end position="1829"/>
    </location>
</feature>
<feature type="compositionally biased region" description="Basic residues" evidence="3">
    <location>
        <begin position="1960"/>
        <end position="1974"/>
    </location>
</feature>
<feature type="compositionally biased region" description="Polar residues" evidence="3">
    <location>
        <begin position="1036"/>
        <end position="1047"/>
    </location>
</feature>
<feature type="domain" description="ELYS-like" evidence="4">
    <location>
        <begin position="545"/>
        <end position="771"/>
    </location>
</feature>
<feature type="region of interest" description="Disordered" evidence="3">
    <location>
        <begin position="1846"/>
        <end position="1865"/>
    </location>
</feature>
<dbReference type="EMBL" id="GEGO01005385">
    <property type="protein sequence ID" value="JAR90019.1"/>
    <property type="molecule type" value="Transcribed_RNA"/>
</dbReference>
<feature type="compositionally biased region" description="Polar residues" evidence="3">
    <location>
        <begin position="1056"/>
        <end position="1081"/>
    </location>
</feature>
<feature type="compositionally biased region" description="Polar residues" evidence="3">
    <location>
        <begin position="873"/>
        <end position="882"/>
    </location>
</feature>
<feature type="domain" description="ELYS beta-propeller" evidence="5">
    <location>
        <begin position="1"/>
        <end position="323"/>
    </location>
</feature>
<feature type="compositionally biased region" description="Low complexity" evidence="3">
    <location>
        <begin position="1524"/>
        <end position="1541"/>
    </location>
</feature>
<evidence type="ECO:0000256" key="1">
    <source>
        <dbReference type="ARBA" id="ARBA00004123"/>
    </source>
</evidence>
<accession>A0A147BGU2</accession>
<comment type="subcellular location">
    <subcellularLocation>
        <location evidence="1">Nucleus</location>
    </subcellularLocation>
</comment>
<proteinExistence type="predicted"/>
<feature type="region of interest" description="Disordered" evidence="3">
    <location>
        <begin position="1817"/>
        <end position="1840"/>
    </location>
</feature>
<protein>
    <submittedName>
        <fullName evidence="6">Putative nuclear pore complex assembly</fullName>
    </submittedName>
</protein>
<feature type="region of interest" description="Disordered" evidence="3">
    <location>
        <begin position="1284"/>
        <end position="1783"/>
    </location>
</feature>
<dbReference type="Pfam" id="PF13934">
    <property type="entry name" value="ELYS"/>
    <property type="match status" value="1"/>
</dbReference>
<feature type="compositionally biased region" description="Acidic residues" evidence="3">
    <location>
        <begin position="1142"/>
        <end position="1151"/>
    </location>
</feature>
<feature type="region of interest" description="Disordered" evidence="3">
    <location>
        <begin position="1019"/>
        <end position="1181"/>
    </location>
</feature>
<feature type="compositionally biased region" description="Basic and acidic residues" evidence="3">
    <location>
        <begin position="1882"/>
        <end position="1892"/>
    </location>
</feature>
<dbReference type="PANTHER" id="PTHR21583:SF8">
    <property type="entry name" value="PROTEIN ELYS"/>
    <property type="match status" value="1"/>
</dbReference>
<dbReference type="InterPro" id="IPR025151">
    <property type="entry name" value="ELYS_dom"/>
</dbReference>
<organism evidence="6">
    <name type="scientific">Ixodes ricinus</name>
    <name type="common">Common tick</name>
    <name type="synonym">Acarus ricinus</name>
    <dbReference type="NCBI Taxonomy" id="34613"/>
    <lineage>
        <taxon>Eukaryota</taxon>
        <taxon>Metazoa</taxon>
        <taxon>Ecdysozoa</taxon>
        <taxon>Arthropoda</taxon>
        <taxon>Chelicerata</taxon>
        <taxon>Arachnida</taxon>
        <taxon>Acari</taxon>
        <taxon>Parasitiformes</taxon>
        <taxon>Ixodida</taxon>
        <taxon>Ixodoidea</taxon>
        <taxon>Ixodidae</taxon>
        <taxon>Ixodinae</taxon>
        <taxon>Ixodes</taxon>
    </lineage>
</organism>
<keyword evidence="2" id="KW-0539">Nucleus</keyword>
<evidence type="ECO:0000256" key="3">
    <source>
        <dbReference type="SAM" id="MobiDB-lite"/>
    </source>
</evidence>
<evidence type="ECO:0000259" key="5">
    <source>
        <dbReference type="Pfam" id="PF16687"/>
    </source>
</evidence>
<feature type="compositionally biased region" description="Low complexity" evidence="3">
    <location>
        <begin position="1929"/>
        <end position="1954"/>
    </location>
</feature>
<feature type="compositionally biased region" description="Basic residues" evidence="3">
    <location>
        <begin position="1761"/>
        <end position="1770"/>
    </location>
</feature>
<feature type="compositionally biased region" description="Acidic residues" evidence="3">
    <location>
        <begin position="1301"/>
        <end position="1313"/>
    </location>
</feature>
<name>A0A147BGU2_IXORI</name>
<dbReference type="Pfam" id="PF16687">
    <property type="entry name" value="ELYS-bb"/>
    <property type="match status" value="1"/>
</dbReference>
<dbReference type="PANTHER" id="PTHR21583">
    <property type="entry name" value="ELYS PROTEIN"/>
    <property type="match status" value="1"/>
</dbReference>
<feature type="compositionally biased region" description="Basic and acidic residues" evidence="3">
    <location>
        <begin position="890"/>
        <end position="901"/>
    </location>
</feature>
<dbReference type="InterPro" id="IPR052620">
    <property type="entry name" value="ELYS/MEL-28_NucAsmblyFactor"/>
</dbReference>
<feature type="compositionally biased region" description="Polar residues" evidence="3">
    <location>
        <begin position="1092"/>
        <end position="1109"/>
    </location>
</feature>